<evidence type="ECO:0000313" key="2">
    <source>
        <dbReference type="EMBL" id="GMT34524.1"/>
    </source>
</evidence>
<dbReference type="AlphaFoldDB" id="A0AAV5WYC0"/>
<feature type="non-terminal residue" evidence="2">
    <location>
        <position position="1"/>
    </location>
</feature>
<evidence type="ECO:0000313" key="3">
    <source>
        <dbReference type="Proteomes" id="UP001432322"/>
    </source>
</evidence>
<dbReference type="EMBL" id="BTSY01000006">
    <property type="protein sequence ID" value="GMT34524.1"/>
    <property type="molecule type" value="Genomic_DNA"/>
</dbReference>
<dbReference type="Proteomes" id="UP001432322">
    <property type="component" value="Unassembled WGS sequence"/>
</dbReference>
<reference evidence="2" key="1">
    <citation type="submission" date="2023-10" db="EMBL/GenBank/DDBJ databases">
        <title>Genome assembly of Pristionchus species.</title>
        <authorList>
            <person name="Yoshida K."/>
            <person name="Sommer R.J."/>
        </authorList>
    </citation>
    <scope>NUCLEOTIDE SEQUENCE</scope>
    <source>
        <strain evidence="2">RS5133</strain>
    </source>
</reference>
<comment type="caution">
    <text evidence="2">The sequence shown here is derived from an EMBL/GenBank/DDBJ whole genome shotgun (WGS) entry which is preliminary data.</text>
</comment>
<keyword evidence="3" id="KW-1185">Reference proteome</keyword>
<gene>
    <name evidence="2" type="ORF">PFISCL1PPCAC_25821</name>
</gene>
<name>A0AAV5WYC0_9BILA</name>
<evidence type="ECO:0000256" key="1">
    <source>
        <dbReference type="SAM" id="MobiDB-lite"/>
    </source>
</evidence>
<accession>A0AAV5WYC0</accession>
<feature type="non-terminal residue" evidence="2">
    <location>
        <position position="77"/>
    </location>
</feature>
<organism evidence="2 3">
    <name type="scientific">Pristionchus fissidentatus</name>
    <dbReference type="NCBI Taxonomy" id="1538716"/>
    <lineage>
        <taxon>Eukaryota</taxon>
        <taxon>Metazoa</taxon>
        <taxon>Ecdysozoa</taxon>
        <taxon>Nematoda</taxon>
        <taxon>Chromadorea</taxon>
        <taxon>Rhabditida</taxon>
        <taxon>Rhabditina</taxon>
        <taxon>Diplogasteromorpha</taxon>
        <taxon>Diplogasteroidea</taxon>
        <taxon>Neodiplogasteridae</taxon>
        <taxon>Pristionchus</taxon>
    </lineage>
</organism>
<feature type="compositionally biased region" description="Basic and acidic residues" evidence="1">
    <location>
        <begin position="39"/>
        <end position="49"/>
    </location>
</feature>
<feature type="region of interest" description="Disordered" evidence="1">
    <location>
        <begin position="25"/>
        <end position="53"/>
    </location>
</feature>
<sequence length="77" mass="8074">RGQVGPLGPRLARLLIPPCCTSATADSVRGLRPLPTRLAPDREAGRDARGGSPGILNIFDDEWKGIDGGRGRGGKDL</sequence>
<protein>
    <submittedName>
        <fullName evidence="2">Uncharacterized protein</fullName>
    </submittedName>
</protein>
<proteinExistence type="predicted"/>